<comment type="subcellular location">
    <subcellularLocation>
        <location evidence="2">Cell membrane</location>
    </subcellularLocation>
</comment>
<dbReference type="PANTHER" id="PTHR45436:SF5">
    <property type="entry name" value="SENSOR HISTIDINE KINASE TRCS"/>
    <property type="match status" value="1"/>
</dbReference>
<dbReference type="GO" id="GO:0000155">
    <property type="term" value="F:phosphorelay sensor kinase activity"/>
    <property type="evidence" value="ECO:0007669"/>
    <property type="project" value="InterPro"/>
</dbReference>
<dbReference type="InterPro" id="IPR036890">
    <property type="entry name" value="HATPase_C_sf"/>
</dbReference>
<dbReference type="Gene3D" id="3.30.565.10">
    <property type="entry name" value="Histidine kinase-like ATPase, C-terminal domain"/>
    <property type="match status" value="1"/>
</dbReference>
<dbReference type="OrthoDB" id="9786919at2"/>
<evidence type="ECO:0000256" key="2">
    <source>
        <dbReference type="ARBA" id="ARBA00004236"/>
    </source>
</evidence>
<dbReference type="RefSeq" id="WP_119481219.1">
    <property type="nucleotide sequence ID" value="NZ_QXTG01000001.1"/>
</dbReference>
<dbReference type="InterPro" id="IPR004358">
    <property type="entry name" value="Sig_transdc_His_kin-like_C"/>
</dbReference>
<evidence type="ECO:0000256" key="3">
    <source>
        <dbReference type="ARBA" id="ARBA00012438"/>
    </source>
</evidence>
<feature type="domain" description="Histidine kinase" evidence="14">
    <location>
        <begin position="242"/>
        <end position="454"/>
    </location>
</feature>
<feature type="region of interest" description="Disordered" evidence="12">
    <location>
        <begin position="457"/>
        <end position="481"/>
    </location>
</feature>
<dbReference type="InterPro" id="IPR003594">
    <property type="entry name" value="HATPase_dom"/>
</dbReference>
<dbReference type="InterPro" id="IPR003660">
    <property type="entry name" value="HAMP_dom"/>
</dbReference>
<dbReference type="InterPro" id="IPR005467">
    <property type="entry name" value="His_kinase_dom"/>
</dbReference>
<keyword evidence="9" id="KW-0902">Two-component regulatory system</keyword>
<dbReference type="PROSITE" id="PS50885">
    <property type="entry name" value="HAMP"/>
    <property type="match status" value="1"/>
</dbReference>
<dbReference type="Proteomes" id="UP000265742">
    <property type="component" value="Unassembled WGS sequence"/>
</dbReference>
<feature type="coiled-coil region" evidence="11">
    <location>
        <begin position="208"/>
        <end position="242"/>
    </location>
</feature>
<feature type="region of interest" description="Disordered" evidence="12">
    <location>
        <begin position="85"/>
        <end position="110"/>
    </location>
</feature>
<evidence type="ECO:0000256" key="6">
    <source>
        <dbReference type="ARBA" id="ARBA00022692"/>
    </source>
</evidence>
<dbReference type="Gene3D" id="1.10.287.130">
    <property type="match status" value="1"/>
</dbReference>
<feature type="transmembrane region" description="Helical" evidence="13">
    <location>
        <begin position="152"/>
        <end position="173"/>
    </location>
</feature>
<dbReference type="PRINTS" id="PR00344">
    <property type="entry name" value="BCTRLSENSOR"/>
</dbReference>
<evidence type="ECO:0000256" key="10">
    <source>
        <dbReference type="ARBA" id="ARBA00023136"/>
    </source>
</evidence>
<dbReference type="SUPFAM" id="SSF47384">
    <property type="entry name" value="Homodimeric domain of signal transducing histidine kinase"/>
    <property type="match status" value="1"/>
</dbReference>
<keyword evidence="8 13" id="KW-1133">Transmembrane helix</keyword>
<gene>
    <name evidence="16" type="ORF">D1781_05545</name>
</gene>
<dbReference type="PROSITE" id="PS50109">
    <property type="entry name" value="HIS_KIN"/>
    <property type="match status" value="1"/>
</dbReference>
<dbReference type="SUPFAM" id="SSF55874">
    <property type="entry name" value="ATPase domain of HSP90 chaperone/DNA topoisomerase II/histidine kinase"/>
    <property type="match status" value="1"/>
</dbReference>
<evidence type="ECO:0000259" key="15">
    <source>
        <dbReference type="PROSITE" id="PS50885"/>
    </source>
</evidence>
<dbReference type="CDD" id="cd00082">
    <property type="entry name" value="HisKA"/>
    <property type="match status" value="1"/>
</dbReference>
<keyword evidence="4" id="KW-0597">Phosphoprotein</keyword>
<dbReference type="GO" id="GO:0005886">
    <property type="term" value="C:plasma membrane"/>
    <property type="evidence" value="ECO:0007669"/>
    <property type="project" value="UniProtKB-SubCell"/>
</dbReference>
<evidence type="ECO:0000313" key="17">
    <source>
        <dbReference type="Proteomes" id="UP000265742"/>
    </source>
</evidence>
<evidence type="ECO:0000259" key="14">
    <source>
        <dbReference type="PROSITE" id="PS50109"/>
    </source>
</evidence>
<evidence type="ECO:0000256" key="12">
    <source>
        <dbReference type="SAM" id="MobiDB-lite"/>
    </source>
</evidence>
<dbReference type="InterPro" id="IPR036097">
    <property type="entry name" value="HisK_dim/P_sf"/>
</dbReference>
<accession>A0A3A1U5X4</accession>
<dbReference type="EC" id="2.7.13.3" evidence="3"/>
<dbReference type="InterPro" id="IPR003661">
    <property type="entry name" value="HisK_dim/P_dom"/>
</dbReference>
<proteinExistence type="predicted"/>
<evidence type="ECO:0000256" key="4">
    <source>
        <dbReference type="ARBA" id="ARBA00022553"/>
    </source>
</evidence>
<dbReference type="Gene3D" id="6.10.340.10">
    <property type="match status" value="1"/>
</dbReference>
<name>A0A3A1U5X4_9MICO</name>
<evidence type="ECO:0000256" key="11">
    <source>
        <dbReference type="SAM" id="Coils"/>
    </source>
</evidence>
<dbReference type="CDD" id="cd00075">
    <property type="entry name" value="HATPase"/>
    <property type="match status" value="1"/>
</dbReference>
<evidence type="ECO:0000256" key="9">
    <source>
        <dbReference type="ARBA" id="ARBA00023012"/>
    </source>
</evidence>
<reference evidence="17" key="1">
    <citation type="submission" date="2018-09" db="EMBL/GenBank/DDBJ databases">
        <authorList>
            <person name="Kim I."/>
        </authorList>
    </citation>
    <scope>NUCLEOTIDE SEQUENCE [LARGE SCALE GENOMIC DNA]</scope>
    <source>
        <strain evidence="17">DD4a</strain>
    </source>
</reference>
<evidence type="ECO:0000256" key="1">
    <source>
        <dbReference type="ARBA" id="ARBA00000085"/>
    </source>
</evidence>
<keyword evidence="17" id="KW-1185">Reference proteome</keyword>
<evidence type="ECO:0000256" key="8">
    <source>
        <dbReference type="ARBA" id="ARBA00022989"/>
    </source>
</evidence>
<dbReference type="PANTHER" id="PTHR45436">
    <property type="entry name" value="SENSOR HISTIDINE KINASE YKOH"/>
    <property type="match status" value="1"/>
</dbReference>
<evidence type="ECO:0000256" key="5">
    <source>
        <dbReference type="ARBA" id="ARBA00022679"/>
    </source>
</evidence>
<dbReference type="InterPro" id="IPR050428">
    <property type="entry name" value="TCS_sensor_his_kinase"/>
</dbReference>
<feature type="domain" description="HAMP" evidence="15">
    <location>
        <begin position="174"/>
        <end position="227"/>
    </location>
</feature>
<feature type="compositionally biased region" description="Pro residues" evidence="12">
    <location>
        <begin position="90"/>
        <end position="104"/>
    </location>
</feature>
<evidence type="ECO:0000313" key="16">
    <source>
        <dbReference type="EMBL" id="RIX30857.1"/>
    </source>
</evidence>
<protein>
    <recommendedName>
        <fullName evidence="3">histidine kinase</fullName>
        <ecNumber evidence="3">2.7.13.3</ecNumber>
    </recommendedName>
</protein>
<dbReference type="Pfam" id="PF02518">
    <property type="entry name" value="HATPase_c"/>
    <property type="match status" value="1"/>
</dbReference>
<organism evidence="16 17">
    <name type="scientific">Amnibacterium setariae</name>
    <dbReference type="NCBI Taxonomy" id="2306585"/>
    <lineage>
        <taxon>Bacteria</taxon>
        <taxon>Bacillati</taxon>
        <taxon>Actinomycetota</taxon>
        <taxon>Actinomycetes</taxon>
        <taxon>Micrococcales</taxon>
        <taxon>Microbacteriaceae</taxon>
        <taxon>Amnibacterium</taxon>
    </lineage>
</organism>
<keyword evidence="10 13" id="KW-0472">Membrane</keyword>
<keyword evidence="6 13" id="KW-0812">Transmembrane</keyword>
<feature type="region of interest" description="Disordered" evidence="12">
    <location>
        <begin position="188"/>
        <end position="207"/>
    </location>
</feature>
<dbReference type="SMART" id="SM00387">
    <property type="entry name" value="HATPase_c"/>
    <property type="match status" value="1"/>
</dbReference>
<dbReference type="Pfam" id="PF00512">
    <property type="entry name" value="HisKA"/>
    <property type="match status" value="1"/>
</dbReference>
<dbReference type="EMBL" id="QXTG01000001">
    <property type="protein sequence ID" value="RIX30857.1"/>
    <property type="molecule type" value="Genomic_DNA"/>
</dbReference>
<sequence length="481" mass="50351">MRTPSLRRRVVLWAVAVLALLLLVVGVGVDLALGAVLRAEQRQRLESVAGLATELTGLSDQSLADRLTMPGITARITYSSGADAVTGVPQAPPARPGGRPPGPPAARQADADVVVTERDGGLVATQALRPGTTLELRADSGQMDAALVRFRWIMAVASVVAIALAAVVLPLALRRAMRPLDALTEAARGTAGGDRGRRLAPQDPGTDLGRAAAQFDAMLEELEGAERRAADAADRLARFLSDASHELRTPLAGVSAGAERLIREPLDADERDRVTVSIVREARRAGRLVEDLLLVSRLGELQVRTAPQPLAPLLREAADRSAQRRPSPAVEVLGGDALVAVDRERLDQVLANLVGNAAQAGAQHVRLRLLDRGRDAEVRVSDDGPGVPAALREAVFERLVRLERARPAATGGAGLGLPIARGLVEAHGGSLTCVDPDDGDLPGAVLRLVLPRIDAAPERAPAGSGSDRAAVSEAGGMLQRP</sequence>
<keyword evidence="5" id="KW-0808">Transferase</keyword>
<comment type="catalytic activity">
    <reaction evidence="1">
        <text>ATP + protein L-histidine = ADP + protein N-phospho-L-histidine.</text>
        <dbReference type="EC" id="2.7.13.3"/>
    </reaction>
</comment>
<comment type="caution">
    <text evidence="16">The sequence shown here is derived from an EMBL/GenBank/DDBJ whole genome shotgun (WGS) entry which is preliminary data.</text>
</comment>
<dbReference type="SMART" id="SM00388">
    <property type="entry name" value="HisKA"/>
    <property type="match status" value="1"/>
</dbReference>
<keyword evidence="11" id="KW-0175">Coiled coil</keyword>
<keyword evidence="7 16" id="KW-0418">Kinase</keyword>
<evidence type="ECO:0000256" key="7">
    <source>
        <dbReference type="ARBA" id="ARBA00022777"/>
    </source>
</evidence>
<dbReference type="SMART" id="SM00304">
    <property type="entry name" value="HAMP"/>
    <property type="match status" value="1"/>
</dbReference>
<evidence type="ECO:0000256" key="13">
    <source>
        <dbReference type="SAM" id="Phobius"/>
    </source>
</evidence>
<dbReference type="AlphaFoldDB" id="A0A3A1U5X4"/>